<gene>
    <name evidence="1" type="ORF">Poly41_50470</name>
</gene>
<comment type="caution">
    <text evidence="1">The sequence shown here is derived from an EMBL/GenBank/DDBJ whole genome shotgun (WGS) entry which is preliminary data.</text>
</comment>
<keyword evidence="2" id="KW-1185">Reference proteome</keyword>
<dbReference type="Proteomes" id="UP000319143">
    <property type="component" value="Unassembled WGS sequence"/>
</dbReference>
<organism evidence="1 2">
    <name type="scientific">Novipirellula artificiosorum</name>
    <dbReference type="NCBI Taxonomy" id="2528016"/>
    <lineage>
        <taxon>Bacteria</taxon>
        <taxon>Pseudomonadati</taxon>
        <taxon>Planctomycetota</taxon>
        <taxon>Planctomycetia</taxon>
        <taxon>Pirellulales</taxon>
        <taxon>Pirellulaceae</taxon>
        <taxon>Novipirellula</taxon>
    </lineage>
</organism>
<evidence type="ECO:0000313" key="1">
    <source>
        <dbReference type="EMBL" id="TWU33295.1"/>
    </source>
</evidence>
<proteinExistence type="predicted"/>
<evidence type="ECO:0000313" key="2">
    <source>
        <dbReference type="Proteomes" id="UP000319143"/>
    </source>
</evidence>
<accession>A0A5C6DAW5</accession>
<sequence>MVTVEGRLTLMAELDQPIETRERKYFQDVDLRILKNHSPSKLPGRQLQPNEFAQVTAGDHLDRRQIDNHFRFICLLDRPRDSCKPI</sequence>
<protein>
    <submittedName>
        <fullName evidence="1">Uncharacterized protein</fullName>
    </submittedName>
</protein>
<dbReference type="EMBL" id="SJPV01000010">
    <property type="protein sequence ID" value="TWU33295.1"/>
    <property type="molecule type" value="Genomic_DNA"/>
</dbReference>
<reference evidence="1 2" key="1">
    <citation type="submission" date="2019-02" db="EMBL/GenBank/DDBJ databases">
        <title>Deep-cultivation of Planctomycetes and their phenomic and genomic characterization uncovers novel biology.</title>
        <authorList>
            <person name="Wiegand S."/>
            <person name="Jogler M."/>
            <person name="Boedeker C."/>
            <person name="Pinto D."/>
            <person name="Vollmers J."/>
            <person name="Rivas-Marin E."/>
            <person name="Kohn T."/>
            <person name="Peeters S.H."/>
            <person name="Heuer A."/>
            <person name="Rast P."/>
            <person name="Oberbeckmann S."/>
            <person name="Bunk B."/>
            <person name="Jeske O."/>
            <person name="Meyerdierks A."/>
            <person name="Storesund J.E."/>
            <person name="Kallscheuer N."/>
            <person name="Luecker S."/>
            <person name="Lage O.M."/>
            <person name="Pohl T."/>
            <person name="Merkel B.J."/>
            <person name="Hornburger P."/>
            <person name="Mueller R.-W."/>
            <person name="Bruemmer F."/>
            <person name="Labrenz M."/>
            <person name="Spormann A.M."/>
            <person name="Op Den Camp H."/>
            <person name="Overmann J."/>
            <person name="Amann R."/>
            <person name="Jetten M.S.M."/>
            <person name="Mascher T."/>
            <person name="Medema M.H."/>
            <person name="Devos D.P."/>
            <person name="Kaster A.-K."/>
            <person name="Ovreas L."/>
            <person name="Rohde M."/>
            <person name="Galperin M.Y."/>
            <person name="Jogler C."/>
        </authorList>
    </citation>
    <scope>NUCLEOTIDE SEQUENCE [LARGE SCALE GENOMIC DNA]</scope>
    <source>
        <strain evidence="1 2">Poly41</strain>
    </source>
</reference>
<dbReference type="AlphaFoldDB" id="A0A5C6DAW5"/>
<name>A0A5C6DAW5_9BACT</name>